<gene>
    <name evidence="4" type="ORF">H5R63_01010</name>
    <name evidence="3" type="ORF">H5R64_05350</name>
</gene>
<evidence type="ECO:0000256" key="1">
    <source>
        <dbReference type="SAM" id="Phobius"/>
    </source>
</evidence>
<feature type="domain" description="Thioredoxin" evidence="2">
    <location>
        <begin position="16"/>
        <end position="167"/>
    </location>
</feature>
<accession>A0A7W3YBQ6</accession>
<dbReference type="AlphaFoldDB" id="A0A7W3YBQ6"/>
<name>A0A7W3YBQ6_9LACO</name>
<sequence>MNNSKYDPERIHQKKLIINSSIAIFVLILALWGWIHVTHLHRTSTSQQQAMMASNEPVVVMFYSKTCPDCHKVAFVANKSSKQGELDAMLKNVTGDSSKQHKVMFVEYQNKDDQKLFDKYNVTQTPTFMILKNGQPQVIKNENGVPSYQYAGNNKTQVKAIYRNLQAIPFVK</sequence>
<dbReference type="SUPFAM" id="SSF52833">
    <property type="entry name" value="Thioredoxin-like"/>
    <property type="match status" value="1"/>
</dbReference>
<dbReference type="EMBL" id="JACIUY010000042">
    <property type="protein sequence ID" value="MBB1085395.1"/>
    <property type="molecule type" value="Genomic_DNA"/>
</dbReference>
<dbReference type="PROSITE" id="PS51352">
    <property type="entry name" value="THIOREDOXIN_2"/>
    <property type="match status" value="1"/>
</dbReference>
<dbReference type="CDD" id="cd02947">
    <property type="entry name" value="TRX_family"/>
    <property type="match status" value="1"/>
</dbReference>
<dbReference type="Gene3D" id="3.40.30.10">
    <property type="entry name" value="Glutaredoxin"/>
    <property type="match status" value="1"/>
</dbReference>
<dbReference type="InterPro" id="IPR036249">
    <property type="entry name" value="Thioredoxin-like_sf"/>
</dbReference>
<reference evidence="5 6" key="1">
    <citation type="submission" date="2020-07" db="EMBL/GenBank/DDBJ databases">
        <title>Description of Limosilactobacillus balticus sp. nov., Limosilactobacillus agrestis sp. nov., Limosilactobacillus albertensis sp. nov., Limosilactobacillus rudii sp. nov., Limosilactobacillus fastidiosus sp. nov., five novel Limosilactobacillus species isolated from the vertebrate gastrointestinal tract, and proposal of 6 subspecies of Limosilactobacillus reuteri adapted to the gastrointestinal tract of specific vertebrate hosts.</title>
        <authorList>
            <person name="Li F."/>
            <person name="Cheng C."/>
            <person name="Zheng J."/>
            <person name="Quevedo R.M."/>
            <person name="Li J."/>
            <person name="Roos S."/>
            <person name="Gaenzle M.G."/>
            <person name="Walter J."/>
        </authorList>
    </citation>
    <scope>NUCLEOTIDE SEQUENCE [LARGE SCALE GENOMIC DNA]</scope>
    <source>
        <strain evidence="4 5">WF-MA3-C</strain>
        <strain evidence="3 6">WF-MO7-1</strain>
    </source>
</reference>
<evidence type="ECO:0000259" key="2">
    <source>
        <dbReference type="PROSITE" id="PS51352"/>
    </source>
</evidence>
<organism evidence="4 5">
    <name type="scientific">Limosilactobacillus fastidiosus</name>
    <dbReference type="NCBI Taxonomy" id="2759855"/>
    <lineage>
        <taxon>Bacteria</taxon>
        <taxon>Bacillati</taxon>
        <taxon>Bacillota</taxon>
        <taxon>Bacilli</taxon>
        <taxon>Lactobacillales</taxon>
        <taxon>Lactobacillaceae</taxon>
        <taxon>Limosilactobacillus</taxon>
    </lineage>
</organism>
<evidence type="ECO:0000313" key="6">
    <source>
        <dbReference type="Proteomes" id="UP000544052"/>
    </source>
</evidence>
<dbReference type="RefSeq" id="WP_182580203.1">
    <property type="nucleotide sequence ID" value="NZ_JACIUY010000042.1"/>
</dbReference>
<protein>
    <submittedName>
        <fullName evidence="4">Thioredoxin family protein</fullName>
    </submittedName>
</protein>
<keyword evidence="6" id="KW-1185">Reference proteome</keyword>
<dbReference type="Proteomes" id="UP000544052">
    <property type="component" value="Unassembled WGS sequence"/>
</dbReference>
<keyword evidence="1" id="KW-0472">Membrane</keyword>
<dbReference type="EMBL" id="JACIUZ010000036">
    <property type="protein sequence ID" value="MBB1063189.1"/>
    <property type="molecule type" value="Genomic_DNA"/>
</dbReference>
<evidence type="ECO:0000313" key="3">
    <source>
        <dbReference type="EMBL" id="MBB1063189.1"/>
    </source>
</evidence>
<proteinExistence type="predicted"/>
<keyword evidence="1" id="KW-0812">Transmembrane</keyword>
<dbReference type="Pfam" id="PF00085">
    <property type="entry name" value="Thioredoxin"/>
    <property type="match status" value="1"/>
</dbReference>
<feature type="transmembrane region" description="Helical" evidence="1">
    <location>
        <begin position="16"/>
        <end position="35"/>
    </location>
</feature>
<evidence type="ECO:0000313" key="5">
    <source>
        <dbReference type="Proteomes" id="UP000518255"/>
    </source>
</evidence>
<keyword evidence="1" id="KW-1133">Transmembrane helix</keyword>
<dbReference type="Proteomes" id="UP000518255">
    <property type="component" value="Unassembled WGS sequence"/>
</dbReference>
<dbReference type="InterPro" id="IPR013766">
    <property type="entry name" value="Thioredoxin_domain"/>
</dbReference>
<evidence type="ECO:0000313" key="4">
    <source>
        <dbReference type="EMBL" id="MBB1085395.1"/>
    </source>
</evidence>
<comment type="caution">
    <text evidence="4">The sequence shown here is derived from an EMBL/GenBank/DDBJ whole genome shotgun (WGS) entry which is preliminary data.</text>
</comment>